<accession>A0A0H4J377</accession>
<dbReference type="InterPro" id="IPR045864">
    <property type="entry name" value="aa-tRNA-synth_II/BPL/LPL"/>
</dbReference>
<dbReference type="Gene3D" id="3.30.930.10">
    <property type="entry name" value="Bira Bifunctional Protein, Domain 2"/>
    <property type="match status" value="1"/>
</dbReference>
<dbReference type="UniPathway" id="UPA00538">
    <property type="reaction ID" value="UER00592"/>
</dbReference>
<dbReference type="PATRIC" id="fig|1623450.3.peg.802"/>
<comment type="similarity">
    <text evidence="5 6">Belongs to the LipB family.</text>
</comment>
<keyword evidence="3 5" id="KW-0012">Acyltransferase</keyword>
<dbReference type="CDD" id="cd16444">
    <property type="entry name" value="LipB"/>
    <property type="match status" value="1"/>
</dbReference>
<dbReference type="PROSITE" id="PS51733">
    <property type="entry name" value="BPL_LPL_CATALYTIC"/>
    <property type="match status" value="1"/>
</dbReference>
<evidence type="ECO:0000256" key="4">
    <source>
        <dbReference type="ARBA" id="ARBA00024732"/>
    </source>
</evidence>
<evidence type="ECO:0000259" key="10">
    <source>
        <dbReference type="PROSITE" id="PS51733"/>
    </source>
</evidence>
<name>A0A0H4J377_9PROT</name>
<dbReference type="PROSITE" id="PS01313">
    <property type="entry name" value="LIPB"/>
    <property type="match status" value="1"/>
</dbReference>
<dbReference type="SUPFAM" id="SSF55681">
    <property type="entry name" value="Class II aaRS and biotin synthetases"/>
    <property type="match status" value="1"/>
</dbReference>
<feature type="domain" description="BPL/LPL catalytic" evidence="10">
    <location>
        <begin position="23"/>
        <end position="197"/>
    </location>
</feature>
<dbReference type="InterPro" id="IPR004143">
    <property type="entry name" value="BPL_LPL_catalytic"/>
</dbReference>
<evidence type="ECO:0000256" key="5">
    <source>
        <dbReference type="HAMAP-Rule" id="MF_00013"/>
    </source>
</evidence>
<sequence>MKYFRIEDYNVIFEDMKEAIKKPLDINQFWILEHYPVFTLGVNKKNIVLPDTKIPTISSDRGGKITYHGPGQVIIYTLINLDQFSMTITKLVRIFEESIIEFLSRFNISGKQQADAPGVYVDLKKIASIGLRVKNNQTYHGISINNNMDLSPFSLIDPCGYKNLQMTQLKDFGIILDNKDVADKIITIIKNKLMEYEITRD</sequence>
<keyword evidence="12" id="KW-1185">Reference proteome</keyword>
<dbReference type="GO" id="GO:0005737">
    <property type="term" value="C:cytoplasm"/>
    <property type="evidence" value="ECO:0007669"/>
    <property type="project" value="UniProtKB-SubCell"/>
</dbReference>
<dbReference type="InterPro" id="IPR020605">
    <property type="entry name" value="Octanoyltransferase_CS"/>
</dbReference>
<comment type="subcellular location">
    <subcellularLocation>
        <location evidence="5">Cytoplasm</location>
    </subcellularLocation>
</comment>
<feature type="binding site" evidence="5 8">
    <location>
        <begin position="128"/>
        <end position="130"/>
    </location>
    <ligand>
        <name>substrate</name>
    </ligand>
</feature>
<evidence type="ECO:0000256" key="7">
    <source>
        <dbReference type="PIRSR" id="PIRSR016262-1"/>
    </source>
</evidence>
<dbReference type="Proteomes" id="UP000066549">
    <property type="component" value="Chromosome"/>
</dbReference>
<evidence type="ECO:0000256" key="8">
    <source>
        <dbReference type="PIRSR" id="PIRSR016262-2"/>
    </source>
</evidence>
<evidence type="ECO:0000313" key="12">
    <source>
        <dbReference type="Proteomes" id="UP000066549"/>
    </source>
</evidence>
<feature type="site" description="Lowers pKa of active site Cys" evidence="5 9">
    <location>
        <position position="125"/>
    </location>
</feature>
<evidence type="ECO:0000313" key="11">
    <source>
        <dbReference type="EMBL" id="AKO66480.1"/>
    </source>
</evidence>
<proteinExistence type="inferred from homology"/>
<dbReference type="Pfam" id="PF21948">
    <property type="entry name" value="LplA-B_cat"/>
    <property type="match status" value="1"/>
</dbReference>
<dbReference type="EC" id="2.3.1.181" evidence="5 6"/>
<dbReference type="InterPro" id="IPR000544">
    <property type="entry name" value="Octanoyltransferase"/>
</dbReference>
<organism evidence="11 12">
    <name type="scientific">Methylophilales bacterium MBRS-H7</name>
    <dbReference type="NCBI Taxonomy" id="1623450"/>
    <lineage>
        <taxon>Bacteria</taxon>
        <taxon>Pseudomonadati</taxon>
        <taxon>Pseudomonadota</taxon>
        <taxon>Betaproteobacteria</taxon>
        <taxon>Nitrosomonadales</taxon>
        <taxon>OM43 clade</taxon>
    </lineage>
</organism>
<dbReference type="GO" id="GO:0009249">
    <property type="term" value="P:protein lipoylation"/>
    <property type="evidence" value="ECO:0007669"/>
    <property type="project" value="InterPro"/>
</dbReference>
<feature type="binding site" evidence="5 8">
    <location>
        <begin position="141"/>
        <end position="143"/>
    </location>
    <ligand>
        <name>substrate</name>
    </ligand>
</feature>
<evidence type="ECO:0000256" key="1">
    <source>
        <dbReference type="ARBA" id="ARBA00004821"/>
    </source>
</evidence>
<evidence type="ECO:0000256" key="6">
    <source>
        <dbReference type="PIRNR" id="PIRNR016262"/>
    </source>
</evidence>
<comment type="function">
    <text evidence="4 5 6">Catalyzes the transfer of endogenously produced octanoic acid from octanoyl-acyl-carrier-protein onto the lipoyl domains of lipoate-dependent enzymes. Lipoyl-ACP can also act as a substrate although octanoyl-ACP is likely to be the physiological substrate.</text>
</comment>
<feature type="active site" description="Acyl-thioester intermediate" evidence="5 7">
    <location>
        <position position="159"/>
    </location>
</feature>
<dbReference type="NCBIfam" id="TIGR00214">
    <property type="entry name" value="lipB"/>
    <property type="match status" value="1"/>
</dbReference>
<evidence type="ECO:0000256" key="3">
    <source>
        <dbReference type="ARBA" id="ARBA00023315"/>
    </source>
</evidence>
<dbReference type="PANTHER" id="PTHR10993:SF7">
    <property type="entry name" value="LIPOYLTRANSFERASE 2, MITOCHONDRIAL-RELATED"/>
    <property type="match status" value="1"/>
</dbReference>
<dbReference type="GO" id="GO:0033819">
    <property type="term" value="F:lipoyl(octanoyl) transferase activity"/>
    <property type="evidence" value="ECO:0007669"/>
    <property type="project" value="UniProtKB-EC"/>
</dbReference>
<feature type="binding site" evidence="5 8">
    <location>
        <begin position="61"/>
        <end position="68"/>
    </location>
    <ligand>
        <name>substrate</name>
    </ligand>
</feature>
<protein>
    <recommendedName>
        <fullName evidence="5 6">Octanoyltransferase</fullName>
        <ecNumber evidence="5 6">2.3.1.181</ecNumber>
    </recommendedName>
    <alternativeName>
        <fullName evidence="5">Lipoate-protein ligase B</fullName>
    </alternativeName>
    <alternativeName>
        <fullName evidence="5">Lipoyl/octanoyl transferase</fullName>
    </alternativeName>
    <alternativeName>
        <fullName evidence="5">Octanoyl-[acyl-carrier-protein]-protein N-octanoyltransferase</fullName>
    </alternativeName>
</protein>
<dbReference type="HAMAP" id="MF_00013">
    <property type="entry name" value="LipB"/>
    <property type="match status" value="1"/>
</dbReference>
<comment type="catalytic activity">
    <reaction evidence="5 6">
        <text>octanoyl-[ACP] + L-lysyl-[protein] = N(6)-octanoyl-L-lysyl-[protein] + holo-[ACP] + H(+)</text>
        <dbReference type="Rhea" id="RHEA:17665"/>
        <dbReference type="Rhea" id="RHEA-COMP:9636"/>
        <dbReference type="Rhea" id="RHEA-COMP:9685"/>
        <dbReference type="Rhea" id="RHEA-COMP:9752"/>
        <dbReference type="Rhea" id="RHEA-COMP:9928"/>
        <dbReference type="ChEBI" id="CHEBI:15378"/>
        <dbReference type="ChEBI" id="CHEBI:29969"/>
        <dbReference type="ChEBI" id="CHEBI:64479"/>
        <dbReference type="ChEBI" id="CHEBI:78463"/>
        <dbReference type="ChEBI" id="CHEBI:78809"/>
        <dbReference type="EC" id="2.3.1.181"/>
    </reaction>
</comment>
<dbReference type="AlphaFoldDB" id="A0A0H4J377"/>
<keyword evidence="2 5" id="KW-0808">Transferase</keyword>
<evidence type="ECO:0000256" key="9">
    <source>
        <dbReference type="PIRSR" id="PIRSR016262-3"/>
    </source>
</evidence>
<keyword evidence="5" id="KW-0963">Cytoplasm</keyword>
<dbReference type="EMBL" id="CP011002">
    <property type="protein sequence ID" value="AKO66480.1"/>
    <property type="molecule type" value="Genomic_DNA"/>
</dbReference>
<comment type="miscellaneous">
    <text evidence="5">In the reaction, the free carboxyl group of octanoic acid is attached via an amide linkage to the epsilon-amino group of a specific lysine residue of lipoyl domains of lipoate-dependent enzymes.</text>
</comment>
<evidence type="ECO:0000256" key="2">
    <source>
        <dbReference type="ARBA" id="ARBA00022679"/>
    </source>
</evidence>
<comment type="pathway">
    <text evidence="1 5 6">Protein modification; protein lipoylation via endogenous pathway; protein N(6)-(lipoyl)lysine from octanoyl-[acyl-carrier-protein]: step 1/2.</text>
</comment>
<gene>
    <name evidence="5" type="primary">lipB</name>
    <name evidence="11" type="ORF">VI33_04045</name>
</gene>
<dbReference type="PANTHER" id="PTHR10993">
    <property type="entry name" value="OCTANOYLTRANSFERASE"/>
    <property type="match status" value="1"/>
</dbReference>
<reference evidence="11 12" key="1">
    <citation type="submission" date="2015-03" db="EMBL/GenBank/DDBJ databases">
        <title>Comparative analysis of the OM43 clade including a novel species from Red Sea uncovers genomic and metabolic diversity among marine methylotrophs.</title>
        <authorList>
            <person name="Jimenez-Infante F."/>
            <person name="Ngugi D.K."/>
            <person name="Vinu M."/>
            <person name="Alam I."/>
            <person name="Kamau A."/>
            <person name="Blom J."/>
            <person name="Bajic V.B."/>
            <person name="Stingl U."/>
        </authorList>
    </citation>
    <scope>NUCLEOTIDE SEQUENCE [LARGE SCALE GENOMIC DNA]</scope>
    <source>
        <strain evidence="11 12">MBRSH7</strain>
    </source>
</reference>
<dbReference type="PIRSF" id="PIRSF016262">
    <property type="entry name" value="LPLase"/>
    <property type="match status" value="1"/>
</dbReference>